<keyword evidence="2" id="KW-1185">Reference proteome</keyword>
<dbReference type="Proteomes" id="UP000031036">
    <property type="component" value="Unassembled WGS sequence"/>
</dbReference>
<evidence type="ECO:0000313" key="1">
    <source>
        <dbReference type="EMBL" id="KHN73760.1"/>
    </source>
</evidence>
<gene>
    <name evidence="1" type="ORF">Tcan_00167</name>
</gene>
<evidence type="ECO:0000313" key="2">
    <source>
        <dbReference type="Proteomes" id="UP000031036"/>
    </source>
</evidence>
<dbReference type="AlphaFoldDB" id="A0A0B2UY63"/>
<protein>
    <submittedName>
        <fullName evidence="1">Uncharacterized protein</fullName>
    </submittedName>
</protein>
<name>A0A0B2UY63_TOXCA</name>
<sequence>MDGYAKRTDESGSKSAAPFGVQFRPGIFDRQCMSITQRPMRCVFSSDMSQRQSHKGNGRVIGFHNSKGWSFIKAILLFQQKFSSANCDIHYGWLWVSTNYEWLHSPHLSARASGPLWLHSLGYKNKGILRLSSSRLVPLLRHTEYVEASRL</sequence>
<accession>A0A0B2UY63</accession>
<comment type="caution">
    <text evidence="1">The sequence shown here is derived from an EMBL/GenBank/DDBJ whole genome shotgun (WGS) entry which is preliminary data.</text>
</comment>
<proteinExistence type="predicted"/>
<reference evidence="1 2" key="1">
    <citation type="submission" date="2014-11" db="EMBL/GenBank/DDBJ databases">
        <title>Genetic blueprint of the zoonotic pathogen Toxocara canis.</title>
        <authorList>
            <person name="Zhu X.-Q."/>
            <person name="Korhonen P.K."/>
            <person name="Cai H."/>
            <person name="Young N.D."/>
            <person name="Nejsum P."/>
            <person name="von Samson-Himmelstjerna G."/>
            <person name="Boag P.R."/>
            <person name="Tan P."/>
            <person name="Li Q."/>
            <person name="Min J."/>
            <person name="Yang Y."/>
            <person name="Wang X."/>
            <person name="Fang X."/>
            <person name="Hall R.S."/>
            <person name="Hofmann A."/>
            <person name="Sternberg P.W."/>
            <person name="Jex A.R."/>
            <person name="Gasser R.B."/>
        </authorList>
    </citation>
    <scope>NUCLEOTIDE SEQUENCE [LARGE SCALE GENOMIC DNA]</scope>
    <source>
        <strain evidence="1">PN_DK_2014</strain>
    </source>
</reference>
<organism evidence="1 2">
    <name type="scientific">Toxocara canis</name>
    <name type="common">Canine roundworm</name>
    <dbReference type="NCBI Taxonomy" id="6265"/>
    <lineage>
        <taxon>Eukaryota</taxon>
        <taxon>Metazoa</taxon>
        <taxon>Ecdysozoa</taxon>
        <taxon>Nematoda</taxon>
        <taxon>Chromadorea</taxon>
        <taxon>Rhabditida</taxon>
        <taxon>Spirurina</taxon>
        <taxon>Ascaridomorpha</taxon>
        <taxon>Ascaridoidea</taxon>
        <taxon>Toxocaridae</taxon>
        <taxon>Toxocara</taxon>
    </lineage>
</organism>
<dbReference type="EMBL" id="JPKZ01003060">
    <property type="protein sequence ID" value="KHN73760.1"/>
    <property type="molecule type" value="Genomic_DNA"/>
</dbReference>